<comment type="caution">
    <text evidence="3">The sequence shown here is derived from an EMBL/GenBank/DDBJ whole genome shotgun (WGS) entry which is preliminary data.</text>
</comment>
<dbReference type="PANTHER" id="PTHR10963">
    <property type="entry name" value="GLYCOSYL HYDROLASE-RELATED"/>
    <property type="match status" value="1"/>
</dbReference>
<evidence type="ECO:0000313" key="4">
    <source>
        <dbReference type="Proteomes" id="UP000776651"/>
    </source>
</evidence>
<dbReference type="InterPro" id="IPR050546">
    <property type="entry name" value="Glycosyl_Hydrlase_16"/>
</dbReference>
<comment type="similarity">
    <text evidence="1">Belongs to the glycosyl hydrolase 16 family.</text>
</comment>
<proteinExistence type="inferred from homology"/>
<dbReference type="Pfam" id="PF00722">
    <property type="entry name" value="Glyco_hydro_16"/>
    <property type="match status" value="1"/>
</dbReference>
<name>A0ABS7JGY8_9SPHN</name>
<keyword evidence="3" id="KW-0378">Hydrolase</keyword>
<accession>A0ABS7JGY8</accession>
<dbReference type="PROSITE" id="PS51762">
    <property type="entry name" value="GH16_2"/>
    <property type="match status" value="1"/>
</dbReference>
<feature type="domain" description="GH16" evidence="2">
    <location>
        <begin position="50"/>
        <end position="320"/>
    </location>
</feature>
<dbReference type="CDD" id="cd08023">
    <property type="entry name" value="GH16_laminarinase_like"/>
    <property type="match status" value="1"/>
</dbReference>
<reference evidence="3 4" key="1">
    <citation type="submission" date="2021-08" db="EMBL/GenBank/DDBJ databases">
        <title>Comparative Genomics Analysis of the Genus Qipengyuania Reveals Extensive Genetic Diversity and Metabolic Versatility, Including the Description of Fifteen Novel Species.</title>
        <authorList>
            <person name="Liu Y."/>
        </authorList>
    </citation>
    <scope>NUCLEOTIDE SEQUENCE [LARGE SCALE GENOMIC DNA]</scope>
    <source>
        <strain evidence="3 4">GH25</strain>
    </source>
</reference>
<evidence type="ECO:0000313" key="3">
    <source>
        <dbReference type="EMBL" id="MBX7487910.1"/>
    </source>
</evidence>
<protein>
    <submittedName>
        <fullName evidence="3">Glycoside hydrolase family 16 protein</fullName>
    </submittedName>
</protein>
<gene>
    <name evidence="3" type="ORF">K3177_05230</name>
</gene>
<dbReference type="Gene3D" id="2.60.120.200">
    <property type="match status" value="1"/>
</dbReference>
<dbReference type="InterPro" id="IPR013320">
    <property type="entry name" value="ConA-like_dom_sf"/>
</dbReference>
<dbReference type="GO" id="GO:0016787">
    <property type="term" value="F:hydrolase activity"/>
    <property type="evidence" value="ECO:0007669"/>
    <property type="project" value="UniProtKB-KW"/>
</dbReference>
<evidence type="ECO:0000259" key="2">
    <source>
        <dbReference type="PROSITE" id="PS51762"/>
    </source>
</evidence>
<organism evidence="3 4">
    <name type="scientific">Qipengyuania pacifica</name>
    <dbReference type="NCBI Taxonomy" id="2860199"/>
    <lineage>
        <taxon>Bacteria</taxon>
        <taxon>Pseudomonadati</taxon>
        <taxon>Pseudomonadota</taxon>
        <taxon>Alphaproteobacteria</taxon>
        <taxon>Sphingomonadales</taxon>
        <taxon>Erythrobacteraceae</taxon>
        <taxon>Qipengyuania</taxon>
    </lineage>
</organism>
<evidence type="ECO:0000256" key="1">
    <source>
        <dbReference type="ARBA" id="ARBA00006865"/>
    </source>
</evidence>
<dbReference type="EMBL" id="JAIGNQ010000001">
    <property type="protein sequence ID" value="MBX7487910.1"/>
    <property type="molecule type" value="Genomic_DNA"/>
</dbReference>
<dbReference type="SUPFAM" id="SSF49899">
    <property type="entry name" value="Concanavalin A-like lectins/glucanases"/>
    <property type="match status" value="1"/>
</dbReference>
<dbReference type="PANTHER" id="PTHR10963:SF55">
    <property type="entry name" value="GLYCOSIDE HYDROLASE FAMILY 16 PROTEIN"/>
    <property type="match status" value="1"/>
</dbReference>
<keyword evidence="4" id="KW-1185">Reference proteome</keyword>
<dbReference type="Proteomes" id="UP000776651">
    <property type="component" value="Unassembled WGS sequence"/>
</dbReference>
<sequence>MRASPAAEIISKTLAKSLIPYDENVNKERGRNVVIRTALICAAAACLAAPSLAAQEPSGDRTLVWSDEFNQAELDRTKWGVIGTDFWVNNEQQAYVDDPAVLSIVDGVSGADGGALMLRPVFEPGVDPHPERKADFLSGRVESQNKYEFTYGRAEARIKMPDADGVWPAFWLLGNDAWPGTGEIDIMEYVGEKDWVGVALHGPGYSGETPLVNKFYFSEGEDVTGWHVYAVEWKKNEILFQVDGHTLYRVTRPMVENYGKWAFDNPKYLILNFAMGGAYPFKTNGIEKPYNGVPQSTVDKVKSGEVAMLVDWVRVYAPEE</sequence>
<dbReference type="InterPro" id="IPR000757">
    <property type="entry name" value="Beta-glucanase-like"/>
</dbReference>